<keyword evidence="3" id="KW-1185">Reference proteome</keyword>
<keyword evidence="1" id="KW-0175">Coiled coil</keyword>
<evidence type="ECO:0000313" key="3">
    <source>
        <dbReference type="Proteomes" id="UP000789831"/>
    </source>
</evidence>
<organism evidence="2 3">
    <name type="scientific">Ambispora gerdemannii</name>
    <dbReference type="NCBI Taxonomy" id="144530"/>
    <lineage>
        <taxon>Eukaryota</taxon>
        <taxon>Fungi</taxon>
        <taxon>Fungi incertae sedis</taxon>
        <taxon>Mucoromycota</taxon>
        <taxon>Glomeromycotina</taxon>
        <taxon>Glomeromycetes</taxon>
        <taxon>Archaeosporales</taxon>
        <taxon>Ambisporaceae</taxon>
        <taxon>Ambispora</taxon>
    </lineage>
</organism>
<dbReference type="AlphaFoldDB" id="A0A9N9BY06"/>
<feature type="coiled-coil region" evidence="1">
    <location>
        <begin position="17"/>
        <end position="58"/>
    </location>
</feature>
<dbReference type="OrthoDB" id="2447193at2759"/>
<proteinExistence type="predicted"/>
<dbReference type="Proteomes" id="UP000789831">
    <property type="component" value="Unassembled WGS sequence"/>
</dbReference>
<protein>
    <submittedName>
        <fullName evidence="2">1119_t:CDS:1</fullName>
    </submittedName>
</protein>
<reference evidence="2" key="1">
    <citation type="submission" date="2021-06" db="EMBL/GenBank/DDBJ databases">
        <authorList>
            <person name="Kallberg Y."/>
            <person name="Tangrot J."/>
            <person name="Rosling A."/>
        </authorList>
    </citation>
    <scope>NUCLEOTIDE SEQUENCE</scope>
    <source>
        <strain evidence="2">MT106</strain>
    </source>
</reference>
<name>A0A9N9BY06_9GLOM</name>
<dbReference type="EMBL" id="CAJVPL010001604">
    <property type="protein sequence ID" value="CAG8579495.1"/>
    <property type="molecule type" value="Genomic_DNA"/>
</dbReference>
<comment type="caution">
    <text evidence="2">The sequence shown here is derived from an EMBL/GenBank/DDBJ whole genome shotgun (WGS) entry which is preliminary data.</text>
</comment>
<evidence type="ECO:0000313" key="2">
    <source>
        <dbReference type="EMBL" id="CAG8579495.1"/>
    </source>
</evidence>
<accession>A0A9N9BY06</accession>
<evidence type="ECO:0000256" key="1">
    <source>
        <dbReference type="SAM" id="Coils"/>
    </source>
</evidence>
<gene>
    <name evidence="2" type="ORF">AGERDE_LOCUS8049</name>
</gene>
<feature type="non-terminal residue" evidence="2">
    <location>
        <position position="1"/>
    </location>
</feature>
<sequence>MSDTQAQRGESKDSSKIDSLQELNSQLIATIAELRKENADIKAENTKLKQDKEEIEARITHNTPLAMSIPPIPPVPLVSTYSSREAKTVSSGNDQRKVLSKSSELIQIGPDDRVFNDGKDIGTSRYDSAEINESCVTQISKTLIPEFAPNLARLFEKATKTGQKEILRWYNYSLEIESKVLAIMDESKAKEKTVRSWIYKEMLRHLPGVSPVSLRIKTCRAKKILKLFGEKGVGVDLIKQVSYSAREISSLTNAQIQNIINQVVTKTVSTGNDRKNSEVTKINISLTPQVNILTKSETSDSFGSEKLSEAKISLPPITQPKKITLVIPYDSCASYINTVLKEYLYLSLRHSDEFNDCYEFNDSGVCPGCEKEHSKGYVFGIVGQCRNGSYYVKCQNSLHEKEISEVGTAKMSISSTFQVLDSSDLKTQTSIPPTPQPKKVLPEEQNNMTHDRAIFRNKALEQYPDLYYEFSSENVDYYGITVETLCSLCKLDHDDEEDIEAKSDEVLTPEYLDWYSELTDLPTTISDKLRSKLYKIYKKKTGLDPWINSETSESKQIKNADNHSLQDFIIKISKFPEEKDVIIEAVQKRFPFLNRMHDIGIGWLTSYTIEHGIDPEKFLVITEAEKNRWAMGCFRGNLKRDICFYRDGIERKEDPRKYRKFLTDWERLVGEELLHRSILKS</sequence>